<dbReference type="Pfam" id="PF00528">
    <property type="entry name" value="BPD_transp_1"/>
    <property type="match status" value="1"/>
</dbReference>
<sequence>MSRPSAAPMERAPFIAPRHRSWVIRLLRHPTGAVSLGVIAIVCLAAAVSFVWTPYNPSSADAYARWLAPSGAHLLGTDAVGRDTLSRLMLGARVTVVVATVATALAAVCGTVLAVVGTFSYRVVREPIAVLIDVLIAFPTLLIAMMLAASFGGSTAVVIVAVGISNGVNIARVLRPEIRQVAGSDFVRAARACGVSKPGILWRHILPGVTPVFIVQLSLTAALSILAEAGLSFLGFGAPSASSSWGRMLAETQKYVTAYPLAVVWPGLAVTITVLAFHLLGDALREVTDPQLTRYDGTNRAMRQLRTLVGPR</sequence>
<accession>A0A543HY47</accession>
<evidence type="ECO:0000256" key="5">
    <source>
        <dbReference type="ARBA" id="ARBA00022989"/>
    </source>
</evidence>
<evidence type="ECO:0000313" key="10">
    <source>
        <dbReference type="Proteomes" id="UP000318331"/>
    </source>
</evidence>
<keyword evidence="4 7" id="KW-0812">Transmembrane</keyword>
<dbReference type="Proteomes" id="UP000318331">
    <property type="component" value="Unassembled WGS sequence"/>
</dbReference>
<evidence type="ECO:0000256" key="3">
    <source>
        <dbReference type="ARBA" id="ARBA00022475"/>
    </source>
</evidence>
<gene>
    <name evidence="9" type="ORF">FB466_1535</name>
</gene>
<comment type="caution">
    <text evidence="9">The sequence shown here is derived from an EMBL/GenBank/DDBJ whole genome shotgun (WGS) entry which is preliminary data.</text>
</comment>
<dbReference type="PANTHER" id="PTHR43386:SF1">
    <property type="entry name" value="D,D-DIPEPTIDE TRANSPORT SYSTEM PERMEASE PROTEIN DDPC-RELATED"/>
    <property type="match status" value="1"/>
</dbReference>
<evidence type="ECO:0000259" key="8">
    <source>
        <dbReference type="PROSITE" id="PS50928"/>
    </source>
</evidence>
<organism evidence="9 10">
    <name type="scientific">Klugiella xanthotipulae</name>
    <dbReference type="NCBI Taxonomy" id="244735"/>
    <lineage>
        <taxon>Bacteria</taxon>
        <taxon>Bacillati</taxon>
        <taxon>Actinomycetota</taxon>
        <taxon>Actinomycetes</taxon>
        <taxon>Micrococcales</taxon>
        <taxon>Microbacteriaceae</taxon>
        <taxon>Klugiella</taxon>
    </lineage>
</organism>
<feature type="transmembrane region" description="Helical" evidence="7">
    <location>
        <begin position="258"/>
        <end position="280"/>
    </location>
</feature>
<feature type="transmembrane region" description="Helical" evidence="7">
    <location>
        <begin position="128"/>
        <end position="149"/>
    </location>
</feature>
<dbReference type="GO" id="GO:0005886">
    <property type="term" value="C:plasma membrane"/>
    <property type="evidence" value="ECO:0007669"/>
    <property type="project" value="UniProtKB-SubCell"/>
</dbReference>
<feature type="domain" description="ABC transmembrane type-1" evidence="8">
    <location>
        <begin position="92"/>
        <end position="281"/>
    </location>
</feature>
<comment type="subcellular location">
    <subcellularLocation>
        <location evidence="1 7">Cell membrane</location>
        <topology evidence="1 7">Multi-pass membrane protein</topology>
    </subcellularLocation>
</comment>
<dbReference type="InterPro" id="IPR000515">
    <property type="entry name" value="MetI-like"/>
</dbReference>
<feature type="transmembrane region" description="Helical" evidence="7">
    <location>
        <begin position="33"/>
        <end position="52"/>
    </location>
</feature>
<keyword evidence="5 7" id="KW-1133">Transmembrane helix</keyword>
<dbReference type="InterPro" id="IPR035906">
    <property type="entry name" value="MetI-like_sf"/>
</dbReference>
<dbReference type="PANTHER" id="PTHR43386">
    <property type="entry name" value="OLIGOPEPTIDE TRANSPORT SYSTEM PERMEASE PROTEIN APPC"/>
    <property type="match status" value="1"/>
</dbReference>
<evidence type="ECO:0000256" key="1">
    <source>
        <dbReference type="ARBA" id="ARBA00004651"/>
    </source>
</evidence>
<evidence type="ECO:0000256" key="2">
    <source>
        <dbReference type="ARBA" id="ARBA00022448"/>
    </source>
</evidence>
<feature type="transmembrane region" description="Helical" evidence="7">
    <location>
        <begin position="94"/>
        <end position="116"/>
    </location>
</feature>
<dbReference type="PROSITE" id="PS50928">
    <property type="entry name" value="ABC_TM1"/>
    <property type="match status" value="1"/>
</dbReference>
<reference evidence="9 10" key="1">
    <citation type="submission" date="2019-06" db="EMBL/GenBank/DDBJ databases">
        <title>Sequencing the genomes of 1000 actinobacteria strains.</title>
        <authorList>
            <person name="Klenk H.-P."/>
        </authorList>
    </citation>
    <scope>NUCLEOTIDE SEQUENCE [LARGE SCALE GENOMIC DNA]</scope>
    <source>
        <strain evidence="9 10">DSM 18031</strain>
    </source>
</reference>
<name>A0A543HY47_9MICO</name>
<dbReference type="GO" id="GO:0055085">
    <property type="term" value="P:transmembrane transport"/>
    <property type="evidence" value="ECO:0007669"/>
    <property type="project" value="InterPro"/>
</dbReference>
<dbReference type="Gene3D" id="1.10.3720.10">
    <property type="entry name" value="MetI-like"/>
    <property type="match status" value="1"/>
</dbReference>
<feature type="transmembrane region" description="Helical" evidence="7">
    <location>
        <begin position="212"/>
        <end position="238"/>
    </location>
</feature>
<dbReference type="RefSeq" id="WP_246054575.1">
    <property type="nucleotide sequence ID" value="NZ_BAAAYS010000021.1"/>
</dbReference>
<dbReference type="CDD" id="cd06261">
    <property type="entry name" value="TM_PBP2"/>
    <property type="match status" value="1"/>
</dbReference>
<protein>
    <submittedName>
        <fullName evidence="9">Peptide/nickel transport system permease protein</fullName>
    </submittedName>
</protein>
<evidence type="ECO:0000256" key="6">
    <source>
        <dbReference type="ARBA" id="ARBA00023136"/>
    </source>
</evidence>
<dbReference type="AlphaFoldDB" id="A0A543HY47"/>
<dbReference type="SUPFAM" id="SSF161098">
    <property type="entry name" value="MetI-like"/>
    <property type="match status" value="1"/>
</dbReference>
<keyword evidence="3" id="KW-1003">Cell membrane</keyword>
<keyword evidence="2 7" id="KW-0813">Transport</keyword>
<keyword evidence="10" id="KW-1185">Reference proteome</keyword>
<comment type="similarity">
    <text evidence="7">Belongs to the binding-protein-dependent transport system permease family.</text>
</comment>
<keyword evidence="6 7" id="KW-0472">Membrane</keyword>
<dbReference type="EMBL" id="VFPN01000002">
    <property type="protein sequence ID" value="TQM63277.1"/>
    <property type="molecule type" value="Genomic_DNA"/>
</dbReference>
<proteinExistence type="inferred from homology"/>
<dbReference type="InterPro" id="IPR050366">
    <property type="entry name" value="BP-dependent_transpt_permease"/>
</dbReference>
<evidence type="ECO:0000256" key="4">
    <source>
        <dbReference type="ARBA" id="ARBA00022692"/>
    </source>
</evidence>
<evidence type="ECO:0000313" key="9">
    <source>
        <dbReference type="EMBL" id="TQM63277.1"/>
    </source>
</evidence>
<evidence type="ECO:0000256" key="7">
    <source>
        <dbReference type="RuleBase" id="RU363032"/>
    </source>
</evidence>